<gene>
    <name evidence="1" type="ORF">PENTCL1PPCAC_10735</name>
</gene>
<name>A0AAV5T8A3_9BILA</name>
<comment type="caution">
    <text evidence="1">The sequence shown here is derived from an EMBL/GenBank/DDBJ whole genome shotgun (WGS) entry which is preliminary data.</text>
</comment>
<sequence>STERQSMESLLQLVISTMFVFVSSNIHPQPVDTVRNDSDSNFLYIILDIELKSIQFLVHSHFELTGKIEFLDDQTKNLIRKIGNGQHSHSFDDIVHWI</sequence>
<dbReference type="AlphaFoldDB" id="A0AAV5T8A3"/>
<accession>A0AAV5T8A3</accession>
<keyword evidence="2" id="KW-1185">Reference proteome</keyword>
<dbReference type="EMBL" id="BTSX01000003">
    <property type="protein sequence ID" value="GMS88560.1"/>
    <property type="molecule type" value="Genomic_DNA"/>
</dbReference>
<feature type="non-terminal residue" evidence="1">
    <location>
        <position position="1"/>
    </location>
</feature>
<evidence type="ECO:0000313" key="1">
    <source>
        <dbReference type="EMBL" id="GMS88560.1"/>
    </source>
</evidence>
<reference evidence="1" key="1">
    <citation type="submission" date="2023-10" db="EMBL/GenBank/DDBJ databases">
        <title>Genome assembly of Pristionchus species.</title>
        <authorList>
            <person name="Yoshida K."/>
            <person name="Sommer R.J."/>
        </authorList>
    </citation>
    <scope>NUCLEOTIDE SEQUENCE</scope>
    <source>
        <strain evidence="1">RS0144</strain>
    </source>
</reference>
<protein>
    <submittedName>
        <fullName evidence="1">Uncharacterized protein</fullName>
    </submittedName>
</protein>
<feature type="non-terminal residue" evidence="1">
    <location>
        <position position="98"/>
    </location>
</feature>
<proteinExistence type="predicted"/>
<evidence type="ECO:0000313" key="2">
    <source>
        <dbReference type="Proteomes" id="UP001432027"/>
    </source>
</evidence>
<dbReference type="Proteomes" id="UP001432027">
    <property type="component" value="Unassembled WGS sequence"/>
</dbReference>
<organism evidence="1 2">
    <name type="scientific">Pristionchus entomophagus</name>
    <dbReference type="NCBI Taxonomy" id="358040"/>
    <lineage>
        <taxon>Eukaryota</taxon>
        <taxon>Metazoa</taxon>
        <taxon>Ecdysozoa</taxon>
        <taxon>Nematoda</taxon>
        <taxon>Chromadorea</taxon>
        <taxon>Rhabditida</taxon>
        <taxon>Rhabditina</taxon>
        <taxon>Diplogasteromorpha</taxon>
        <taxon>Diplogasteroidea</taxon>
        <taxon>Neodiplogasteridae</taxon>
        <taxon>Pristionchus</taxon>
    </lineage>
</organism>